<evidence type="ECO:0000313" key="3">
    <source>
        <dbReference type="Proteomes" id="UP000250275"/>
    </source>
</evidence>
<dbReference type="GO" id="GO:0006241">
    <property type="term" value="P:CTP biosynthetic process"/>
    <property type="evidence" value="ECO:0007669"/>
    <property type="project" value="TreeGrafter"/>
</dbReference>
<evidence type="ECO:0000313" key="2">
    <source>
        <dbReference type="EMBL" id="OAD46951.1"/>
    </source>
</evidence>
<dbReference type="Gene3D" id="3.40.50.300">
    <property type="entry name" value="P-loop containing nucleotide triphosphate hydrolases"/>
    <property type="match status" value="2"/>
</dbReference>
<dbReference type="Pfam" id="PF06418">
    <property type="entry name" value="CTP_synth_N"/>
    <property type="match status" value="2"/>
</dbReference>
<sequence>MSPYQKECEVFVTSYGDESHFNLGHCERFTDEDLTRYSNITTRGLYQSLLKKERDGCKSEVIITESSATVDDIELLAFSETIRQVENETGPENANVVNTTLITYLYSVGEIKTKPSQNSIR</sequence>
<protein>
    <submittedName>
        <fullName evidence="2">CTP synthase</fullName>
    </submittedName>
</protein>
<gene>
    <name evidence="2" type="ORF">WN48_06390</name>
</gene>
<proteinExistence type="predicted"/>
<dbReference type="GO" id="GO:0019856">
    <property type="term" value="P:pyrimidine nucleobase biosynthetic process"/>
    <property type="evidence" value="ECO:0007669"/>
    <property type="project" value="TreeGrafter"/>
</dbReference>
<keyword evidence="3" id="KW-1185">Reference proteome</keyword>
<dbReference type="OrthoDB" id="1739076at2759"/>
<accession>A0A310S3W6</accession>
<feature type="domain" description="CTP synthase N-terminal" evidence="1">
    <location>
        <begin position="58"/>
        <end position="121"/>
    </location>
</feature>
<dbReference type="PANTHER" id="PTHR11550:SF0">
    <property type="entry name" value="CTP SYNTHASE-RELATED"/>
    <property type="match status" value="1"/>
</dbReference>
<reference evidence="2 3" key="1">
    <citation type="submission" date="2015-07" db="EMBL/GenBank/DDBJ databases">
        <title>The genome of Eufriesea mexicana.</title>
        <authorList>
            <person name="Pan H."/>
            <person name="Kapheim K."/>
        </authorList>
    </citation>
    <scope>NUCLEOTIDE SEQUENCE [LARGE SCALE GENOMIC DNA]</scope>
    <source>
        <strain evidence="2">0111107269</strain>
        <tissue evidence="2">Whole body</tissue>
    </source>
</reference>
<dbReference type="GO" id="GO:0003883">
    <property type="term" value="F:CTP synthase activity"/>
    <property type="evidence" value="ECO:0007669"/>
    <property type="project" value="InterPro"/>
</dbReference>
<organism evidence="2 3">
    <name type="scientific">Eufriesea mexicana</name>
    <dbReference type="NCBI Taxonomy" id="516756"/>
    <lineage>
        <taxon>Eukaryota</taxon>
        <taxon>Metazoa</taxon>
        <taxon>Ecdysozoa</taxon>
        <taxon>Arthropoda</taxon>
        <taxon>Hexapoda</taxon>
        <taxon>Insecta</taxon>
        <taxon>Pterygota</taxon>
        <taxon>Neoptera</taxon>
        <taxon>Endopterygota</taxon>
        <taxon>Hymenoptera</taxon>
        <taxon>Apocrita</taxon>
        <taxon>Aculeata</taxon>
        <taxon>Apoidea</taxon>
        <taxon>Anthophila</taxon>
        <taxon>Apidae</taxon>
        <taxon>Eufriesea</taxon>
    </lineage>
</organism>
<dbReference type="Proteomes" id="UP000250275">
    <property type="component" value="Unassembled WGS sequence"/>
</dbReference>
<dbReference type="InterPro" id="IPR004468">
    <property type="entry name" value="CTP_synthase"/>
</dbReference>
<dbReference type="SUPFAM" id="SSF52540">
    <property type="entry name" value="P-loop containing nucleoside triphosphate hydrolases"/>
    <property type="match status" value="1"/>
</dbReference>
<feature type="domain" description="CTP synthase N-terminal" evidence="1">
    <location>
        <begin position="1"/>
        <end position="56"/>
    </location>
</feature>
<dbReference type="GO" id="GO:0005829">
    <property type="term" value="C:cytosol"/>
    <property type="evidence" value="ECO:0007669"/>
    <property type="project" value="TreeGrafter"/>
</dbReference>
<dbReference type="EMBL" id="KQ798681">
    <property type="protein sequence ID" value="OAD46951.1"/>
    <property type="molecule type" value="Genomic_DNA"/>
</dbReference>
<dbReference type="PANTHER" id="PTHR11550">
    <property type="entry name" value="CTP SYNTHASE"/>
    <property type="match status" value="1"/>
</dbReference>
<dbReference type="InterPro" id="IPR017456">
    <property type="entry name" value="CTP_synthase_N"/>
</dbReference>
<dbReference type="AlphaFoldDB" id="A0A310S3W6"/>
<name>A0A310S3W6_9HYME</name>
<evidence type="ECO:0000259" key="1">
    <source>
        <dbReference type="Pfam" id="PF06418"/>
    </source>
</evidence>
<dbReference type="GO" id="GO:0042802">
    <property type="term" value="F:identical protein binding"/>
    <property type="evidence" value="ECO:0007669"/>
    <property type="project" value="TreeGrafter"/>
</dbReference>
<dbReference type="InterPro" id="IPR027417">
    <property type="entry name" value="P-loop_NTPase"/>
</dbReference>